<comment type="caution">
    <text evidence="1">The sequence shown here is derived from an EMBL/GenBank/DDBJ whole genome shotgun (WGS) entry which is preliminary data.</text>
</comment>
<dbReference type="EMBL" id="JBBNAF010000004">
    <property type="protein sequence ID" value="KAK9151004.1"/>
    <property type="molecule type" value="Genomic_DNA"/>
</dbReference>
<name>A0AAP0KGE0_9MAGN</name>
<accession>A0AAP0KGE0</accession>
<keyword evidence="2" id="KW-1185">Reference proteome</keyword>
<proteinExistence type="predicted"/>
<evidence type="ECO:0000313" key="2">
    <source>
        <dbReference type="Proteomes" id="UP001420932"/>
    </source>
</evidence>
<dbReference type="AlphaFoldDB" id="A0AAP0KGE0"/>
<protein>
    <submittedName>
        <fullName evidence="1">Uncharacterized protein</fullName>
    </submittedName>
</protein>
<sequence length="154" mass="17282">MAEAVARDRVRDPVKCTDRDNDLVMHRRKDMDMFQLERDFNVLVWACGQPGTDSCYCHARSDNPIDDGAFFAWRLRRSPTRHGGAQLVEEEPSPTGYGDAASDDRVCLALPRLWDPDPVAPAFGDSTGFYLPGLVNLVFDWVQSRIRVAEGKAP</sequence>
<evidence type="ECO:0000313" key="1">
    <source>
        <dbReference type="EMBL" id="KAK9151004.1"/>
    </source>
</evidence>
<gene>
    <name evidence="1" type="ORF">Syun_009313</name>
</gene>
<organism evidence="1 2">
    <name type="scientific">Stephania yunnanensis</name>
    <dbReference type="NCBI Taxonomy" id="152371"/>
    <lineage>
        <taxon>Eukaryota</taxon>
        <taxon>Viridiplantae</taxon>
        <taxon>Streptophyta</taxon>
        <taxon>Embryophyta</taxon>
        <taxon>Tracheophyta</taxon>
        <taxon>Spermatophyta</taxon>
        <taxon>Magnoliopsida</taxon>
        <taxon>Ranunculales</taxon>
        <taxon>Menispermaceae</taxon>
        <taxon>Menispermoideae</taxon>
        <taxon>Cissampelideae</taxon>
        <taxon>Stephania</taxon>
    </lineage>
</organism>
<reference evidence="1 2" key="1">
    <citation type="submission" date="2024-01" db="EMBL/GenBank/DDBJ databases">
        <title>Genome assemblies of Stephania.</title>
        <authorList>
            <person name="Yang L."/>
        </authorList>
    </citation>
    <scope>NUCLEOTIDE SEQUENCE [LARGE SCALE GENOMIC DNA]</scope>
    <source>
        <strain evidence="1">YNDBR</strain>
        <tissue evidence="1">Leaf</tissue>
    </source>
</reference>
<dbReference type="Proteomes" id="UP001420932">
    <property type="component" value="Unassembled WGS sequence"/>
</dbReference>